<keyword evidence="4" id="KW-1185">Reference proteome</keyword>
<dbReference type="InterPro" id="IPR006442">
    <property type="entry name" value="Antitoxin_Phd/YefM"/>
</dbReference>
<dbReference type="Proteomes" id="UP001642900">
    <property type="component" value="Unassembled WGS sequence"/>
</dbReference>
<name>A0A6G4WF09_9HYPH</name>
<dbReference type="Gene3D" id="3.40.1620.10">
    <property type="entry name" value="YefM-like domain"/>
    <property type="match status" value="1"/>
</dbReference>
<protein>
    <recommendedName>
        <fullName evidence="2">Antitoxin</fullName>
    </recommendedName>
</protein>
<dbReference type="Pfam" id="PF02604">
    <property type="entry name" value="PhdYeFM_antitox"/>
    <property type="match status" value="1"/>
</dbReference>
<evidence type="ECO:0000256" key="2">
    <source>
        <dbReference type="RuleBase" id="RU362080"/>
    </source>
</evidence>
<dbReference type="AlphaFoldDB" id="A0A6G4WF09"/>
<organism evidence="3 4">
    <name type="scientific">Allomesorhizobium camelthorni</name>
    <dbReference type="NCBI Taxonomy" id="475069"/>
    <lineage>
        <taxon>Bacteria</taxon>
        <taxon>Pseudomonadati</taxon>
        <taxon>Pseudomonadota</taxon>
        <taxon>Alphaproteobacteria</taxon>
        <taxon>Hyphomicrobiales</taxon>
        <taxon>Phyllobacteriaceae</taxon>
        <taxon>Allomesorhizobium</taxon>
    </lineage>
</organism>
<comment type="similarity">
    <text evidence="1 2">Belongs to the phD/YefM antitoxin family.</text>
</comment>
<dbReference type="SUPFAM" id="SSF143120">
    <property type="entry name" value="YefM-like"/>
    <property type="match status" value="1"/>
</dbReference>
<evidence type="ECO:0000256" key="1">
    <source>
        <dbReference type="ARBA" id="ARBA00009981"/>
    </source>
</evidence>
<evidence type="ECO:0000313" key="4">
    <source>
        <dbReference type="Proteomes" id="UP001642900"/>
    </source>
</evidence>
<reference evidence="3 4" key="1">
    <citation type="submission" date="2020-02" db="EMBL/GenBank/DDBJ databases">
        <title>Genome sequence of strain CCNWXJ40-4.</title>
        <authorList>
            <person name="Gao J."/>
            <person name="Sun J."/>
        </authorList>
    </citation>
    <scope>NUCLEOTIDE SEQUENCE [LARGE SCALE GENOMIC DNA]</scope>
    <source>
        <strain evidence="3 4">CCNWXJ 40-4</strain>
    </source>
</reference>
<dbReference type="InterPro" id="IPR036165">
    <property type="entry name" value="YefM-like_sf"/>
</dbReference>
<dbReference type="EMBL" id="JAAKZF010000030">
    <property type="protein sequence ID" value="NGO53341.1"/>
    <property type="molecule type" value="Genomic_DNA"/>
</dbReference>
<comment type="caution">
    <text evidence="3">The sequence shown here is derived from an EMBL/GenBank/DDBJ whole genome shotgun (WGS) entry which is preliminary data.</text>
</comment>
<evidence type="ECO:0000313" key="3">
    <source>
        <dbReference type="EMBL" id="NGO53341.1"/>
    </source>
</evidence>
<proteinExistence type="inferred from homology"/>
<sequence length="88" mass="9856">MQTKSVSTAEFIRHFGRYHDEAQRAPLTLTKHGRASVVVLSAEIFERLIAQDDPRRAYAAGETPPDLAKILVSELDRQSAEYEAGKNE</sequence>
<comment type="function">
    <text evidence="2">Antitoxin component of a type II toxin-antitoxin (TA) system.</text>
</comment>
<dbReference type="NCBIfam" id="TIGR01552">
    <property type="entry name" value="phd_fam"/>
    <property type="match status" value="1"/>
</dbReference>
<gene>
    <name evidence="3" type="ORF">G6N73_19600</name>
</gene>
<accession>A0A6G4WF09</accession>